<dbReference type="Gene3D" id="3.40.50.2000">
    <property type="entry name" value="Glycogen Phosphorylase B"/>
    <property type="match status" value="2"/>
</dbReference>
<dbReference type="OrthoDB" id="9807414at2"/>
<dbReference type="RefSeq" id="WP_095881101.1">
    <property type="nucleotide sequence ID" value="NZ_NTHN02000041.1"/>
</dbReference>
<dbReference type="EMBL" id="NTHN01000045">
    <property type="protein sequence ID" value="PBD20431.1"/>
    <property type="molecule type" value="Genomic_DNA"/>
</dbReference>
<proteinExistence type="predicted"/>
<feature type="domain" description="Glycosyltransferase subfamily 4-like N-terminal" evidence="2">
    <location>
        <begin position="14"/>
        <end position="151"/>
    </location>
</feature>
<reference evidence="4" key="1">
    <citation type="submission" date="2017-09" db="EMBL/GenBank/DDBJ databases">
        <title>Yangia sp. SAOS 153D whole genome sequencing.</title>
        <authorList>
            <person name="Verma A."/>
            <person name="Krishnamurthi S."/>
        </authorList>
    </citation>
    <scope>NUCLEOTIDE SEQUENCE [LARGE SCALE GENOMIC DNA]</scope>
    <source>
        <strain evidence="4">SAOS 153D</strain>
    </source>
</reference>
<gene>
    <name evidence="3" type="ORF">CLG85_018940</name>
    <name evidence="4" type="ORF">CLG85_04005</name>
</gene>
<dbReference type="Proteomes" id="UP000217448">
    <property type="component" value="Unassembled WGS sequence"/>
</dbReference>
<evidence type="ECO:0000259" key="2">
    <source>
        <dbReference type="Pfam" id="PF13439"/>
    </source>
</evidence>
<sequence>MKVLIIAKAYPPDVGGVQSYSEFVARAYLKAGVIPVVVTSWEGRRGWHERNYPEGTISVLNLGMASQPIVFARMLISCGKLCRKENFDFFHSTTWRPALAILPWKGKTPVVLTVHGREVLNYPAIMKTAMSHVLRTTDLLVTVSNASMEMAESALSGAQPRGEWEVDFNGLSYIKEATDFMRPSRNPEDLVRILSFARLVERKNVQGCLRALAILRDRGITNFHYTVAGTGPMREMLTALIDELNLHSFVTMSGYVKDEDIPKLYRGADIFLHPQTAPSGGLDLEGFGLVIADAMSFGAAAIAGVAGGPKDFVKHGVRGLIVNGENTEEIAAALESLLTNSEKLDRLAGDGRTWALKTLSWDRHVTQILNNLRRRVLISAT</sequence>
<accession>A0A2A3JZ45</accession>
<dbReference type="PANTHER" id="PTHR45947">
    <property type="entry name" value="SULFOQUINOVOSYL TRANSFERASE SQD2"/>
    <property type="match status" value="1"/>
</dbReference>
<protein>
    <submittedName>
        <fullName evidence="3">Glycosyltransferase family 4 protein</fullName>
    </submittedName>
</protein>
<comment type="caution">
    <text evidence="4">The sequence shown here is derived from an EMBL/GenBank/DDBJ whole genome shotgun (WGS) entry which is preliminary data.</text>
</comment>
<feature type="domain" description="Glycosyl transferase family 1" evidence="1">
    <location>
        <begin position="180"/>
        <end position="352"/>
    </location>
</feature>
<dbReference type="Pfam" id="PF13439">
    <property type="entry name" value="Glyco_transf_4"/>
    <property type="match status" value="1"/>
</dbReference>
<evidence type="ECO:0000313" key="4">
    <source>
        <dbReference type="EMBL" id="PBD20431.1"/>
    </source>
</evidence>
<dbReference type="InterPro" id="IPR050194">
    <property type="entry name" value="Glycosyltransferase_grp1"/>
</dbReference>
<name>A0A2A3JZ45_9RHOB</name>
<keyword evidence="5" id="KW-1185">Reference proteome</keyword>
<evidence type="ECO:0000313" key="3">
    <source>
        <dbReference type="EMBL" id="MCT4372279.1"/>
    </source>
</evidence>
<dbReference type="Pfam" id="PF00534">
    <property type="entry name" value="Glycos_transf_1"/>
    <property type="match status" value="1"/>
</dbReference>
<dbReference type="AlphaFoldDB" id="A0A2A3JZ45"/>
<dbReference type="PANTHER" id="PTHR45947:SF3">
    <property type="entry name" value="SULFOQUINOVOSYL TRANSFERASE SQD2"/>
    <property type="match status" value="1"/>
</dbReference>
<reference evidence="5" key="2">
    <citation type="submission" date="2023-07" db="EMBL/GenBank/DDBJ databases">
        <title>Yangia mangrovi SAOS 153D genome.</title>
        <authorList>
            <person name="Verma A."/>
            <person name="Pal Y."/>
            <person name="Sundharam S."/>
            <person name="Bisht B."/>
            <person name="Srinivasan K."/>
        </authorList>
    </citation>
    <scope>NUCLEOTIDE SEQUENCE [LARGE SCALE GENOMIC DNA]</scope>
    <source>
        <strain evidence="5">SAOS 153D</strain>
    </source>
</reference>
<dbReference type="InterPro" id="IPR028098">
    <property type="entry name" value="Glyco_trans_4-like_N"/>
</dbReference>
<dbReference type="EMBL" id="NTHN02000041">
    <property type="protein sequence ID" value="MCT4372279.1"/>
    <property type="molecule type" value="Genomic_DNA"/>
</dbReference>
<dbReference type="CDD" id="cd03801">
    <property type="entry name" value="GT4_PimA-like"/>
    <property type="match status" value="1"/>
</dbReference>
<evidence type="ECO:0000259" key="1">
    <source>
        <dbReference type="Pfam" id="PF00534"/>
    </source>
</evidence>
<dbReference type="SUPFAM" id="SSF53756">
    <property type="entry name" value="UDP-Glycosyltransferase/glycogen phosphorylase"/>
    <property type="match status" value="1"/>
</dbReference>
<organism evidence="4">
    <name type="scientific">Alloyangia mangrovi</name>
    <dbReference type="NCBI Taxonomy" id="1779329"/>
    <lineage>
        <taxon>Bacteria</taxon>
        <taxon>Pseudomonadati</taxon>
        <taxon>Pseudomonadota</taxon>
        <taxon>Alphaproteobacteria</taxon>
        <taxon>Rhodobacterales</taxon>
        <taxon>Roseobacteraceae</taxon>
        <taxon>Alloyangia</taxon>
    </lineage>
</organism>
<dbReference type="InterPro" id="IPR001296">
    <property type="entry name" value="Glyco_trans_1"/>
</dbReference>
<reference evidence="3" key="3">
    <citation type="submission" date="2024-05" db="EMBL/GenBank/DDBJ databases">
        <title>Yangia mangrovi SAOS 153D genome.</title>
        <authorList>
            <person name="Verma A."/>
            <person name="Pal Y."/>
            <person name="Sundharam S."/>
            <person name="Bisht B."/>
            <person name="Srinivasan K."/>
        </authorList>
    </citation>
    <scope>NUCLEOTIDE SEQUENCE</scope>
    <source>
        <strain evidence="3">SAOS 153D</strain>
    </source>
</reference>
<evidence type="ECO:0000313" key="5">
    <source>
        <dbReference type="Proteomes" id="UP000217448"/>
    </source>
</evidence>
<dbReference type="GO" id="GO:0016757">
    <property type="term" value="F:glycosyltransferase activity"/>
    <property type="evidence" value="ECO:0007669"/>
    <property type="project" value="InterPro"/>
</dbReference>